<dbReference type="AlphaFoldDB" id="A0A9W7DHJ4"/>
<comment type="subcellular location">
    <subcellularLocation>
        <location evidence="1">Nucleus</location>
    </subcellularLocation>
</comment>
<feature type="domain" description="Cell division control protein 73 C-terminal" evidence="6">
    <location>
        <begin position="88"/>
        <end position="240"/>
    </location>
</feature>
<reference evidence="7" key="1">
    <citation type="submission" date="2023-04" db="EMBL/GenBank/DDBJ databases">
        <title>Ambrosiozyma monospora NBRC 1965.</title>
        <authorList>
            <person name="Ichikawa N."/>
            <person name="Sato H."/>
            <person name="Tonouchi N."/>
        </authorList>
    </citation>
    <scope>NUCLEOTIDE SEQUENCE</scope>
    <source>
        <strain evidence="7">NBRC 1965</strain>
    </source>
</reference>
<comment type="similarity">
    <text evidence="2">Belongs to the CDC73 family.</text>
</comment>
<feature type="compositionally biased region" description="Low complexity" evidence="5">
    <location>
        <begin position="41"/>
        <end position="84"/>
    </location>
</feature>
<comment type="caution">
    <text evidence="7">The sequence shown here is derived from an EMBL/GenBank/DDBJ whole genome shotgun (WGS) entry which is preliminary data.</text>
</comment>
<dbReference type="InterPro" id="IPR038103">
    <property type="entry name" value="CDC73_C_sf"/>
</dbReference>
<dbReference type="Proteomes" id="UP001165063">
    <property type="component" value="Unassembled WGS sequence"/>
</dbReference>
<dbReference type="PANTHER" id="PTHR12466">
    <property type="entry name" value="CDC73 DOMAIN PROTEIN"/>
    <property type="match status" value="1"/>
</dbReference>
<dbReference type="PANTHER" id="PTHR12466:SF8">
    <property type="entry name" value="PARAFIBROMIN"/>
    <property type="match status" value="1"/>
</dbReference>
<sequence length="247" mass="27910">MVLDHERDLIDHNKALRGIKIVEFASVAKEAEYKIIKSSRRSGNGVSGSSKSKPISSSSSSRTGRSSTGSSSSNSKSLSNGSSSKSKHKDPIIILSPSASSALTMANVKSFLQDGKFQDSTTLPTTNTNMLQVTRQSKKFNRPVKFLVVNNVDKFFTKPEHWDRVVAIFTTGQEWQFKNYKFTQPNVLFQKYKGFYVGYHGDIVPPTVNSWNVQIIDINRNQRFRDRQISEFFWESLEKFMASKGFK</sequence>
<evidence type="ECO:0000256" key="2">
    <source>
        <dbReference type="ARBA" id="ARBA00010427"/>
    </source>
</evidence>
<name>A0A9W7DHJ4_AMBMO</name>
<dbReference type="OrthoDB" id="2186602at2759"/>
<evidence type="ECO:0000256" key="5">
    <source>
        <dbReference type="SAM" id="MobiDB-lite"/>
    </source>
</evidence>
<evidence type="ECO:0000313" key="7">
    <source>
        <dbReference type="EMBL" id="GMG39339.1"/>
    </source>
</evidence>
<keyword evidence="8" id="KW-1185">Reference proteome</keyword>
<evidence type="ECO:0000313" key="8">
    <source>
        <dbReference type="Proteomes" id="UP001165063"/>
    </source>
</evidence>
<evidence type="ECO:0000256" key="1">
    <source>
        <dbReference type="ARBA" id="ARBA00004123"/>
    </source>
</evidence>
<dbReference type="Pfam" id="PF05179">
    <property type="entry name" value="CDC73_C"/>
    <property type="match status" value="1"/>
</dbReference>
<dbReference type="Gene3D" id="3.40.50.11990">
    <property type="entry name" value="RNA polymerase II accessory factor, Cdc73 C-terminal domain"/>
    <property type="match status" value="1"/>
</dbReference>
<evidence type="ECO:0000259" key="6">
    <source>
        <dbReference type="Pfam" id="PF05179"/>
    </source>
</evidence>
<keyword evidence="4" id="KW-0539">Nucleus</keyword>
<feature type="region of interest" description="Disordered" evidence="5">
    <location>
        <begin position="39"/>
        <end position="90"/>
    </location>
</feature>
<dbReference type="GO" id="GO:0006368">
    <property type="term" value="P:transcription elongation by RNA polymerase II"/>
    <property type="evidence" value="ECO:0007669"/>
    <property type="project" value="InterPro"/>
</dbReference>
<dbReference type="InterPro" id="IPR031336">
    <property type="entry name" value="CDC73_C"/>
</dbReference>
<organism evidence="7 8">
    <name type="scientific">Ambrosiozyma monospora</name>
    <name type="common">Yeast</name>
    <name type="synonym">Endomycopsis monosporus</name>
    <dbReference type="NCBI Taxonomy" id="43982"/>
    <lineage>
        <taxon>Eukaryota</taxon>
        <taxon>Fungi</taxon>
        <taxon>Dikarya</taxon>
        <taxon>Ascomycota</taxon>
        <taxon>Saccharomycotina</taxon>
        <taxon>Pichiomycetes</taxon>
        <taxon>Pichiales</taxon>
        <taxon>Pichiaceae</taxon>
        <taxon>Ambrosiozyma</taxon>
    </lineage>
</organism>
<evidence type="ECO:0000256" key="4">
    <source>
        <dbReference type="ARBA" id="ARBA00023242"/>
    </source>
</evidence>
<proteinExistence type="inferred from homology"/>
<dbReference type="InterPro" id="IPR007852">
    <property type="entry name" value="Cdc73/Parafibromin"/>
</dbReference>
<keyword evidence="3" id="KW-0804">Transcription</keyword>
<accession>A0A9W7DHJ4</accession>
<dbReference type="GO" id="GO:0000993">
    <property type="term" value="F:RNA polymerase II complex binding"/>
    <property type="evidence" value="ECO:0007669"/>
    <property type="project" value="TreeGrafter"/>
</dbReference>
<dbReference type="GO" id="GO:0016593">
    <property type="term" value="C:Cdc73/Paf1 complex"/>
    <property type="evidence" value="ECO:0007669"/>
    <property type="project" value="InterPro"/>
</dbReference>
<dbReference type="EMBL" id="BSXU01002846">
    <property type="protein sequence ID" value="GMG39339.1"/>
    <property type="molecule type" value="Genomic_DNA"/>
</dbReference>
<gene>
    <name evidence="7" type="ORF">Amon01_000525700</name>
</gene>
<evidence type="ECO:0000256" key="3">
    <source>
        <dbReference type="ARBA" id="ARBA00023163"/>
    </source>
</evidence>
<protein>
    <submittedName>
        <fullName evidence="7">Unnamed protein product</fullName>
    </submittedName>
</protein>
<dbReference type="GO" id="GO:0032968">
    <property type="term" value="P:positive regulation of transcription elongation by RNA polymerase II"/>
    <property type="evidence" value="ECO:0007669"/>
    <property type="project" value="TreeGrafter"/>
</dbReference>